<reference evidence="1" key="1">
    <citation type="journal article" date="2020" name="Nature">
        <title>Giant virus diversity and host interactions through global metagenomics.</title>
        <authorList>
            <person name="Schulz F."/>
            <person name="Roux S."/>
            <person name="Paez-Espino D."/>
            <person name="Jungbluth S."/>
            <person name="Walsh D.A."/>
            <person name="Denef V.J."/>
            <person name="McMahon K.D."/>
            <person name="Konstantinidis K.T."/>
            <person name="Eloe-Fadrosh E.A."/>
            <person name="Kyrpides N.C."/>
            <person name="Woyke T."/>
        </authorList>
    </citation>
    <scope>NUCLEOTIDE SEQUENCE</scope>
    <source>
        <strain evidence="1">GVMAG-M-3300023184-18</strain>
    </source>
</reference>
<dbReference type="EMBL" id="MN740075">
    <property type="protein sequence ID" value="QHT86658.1"/>
    <property type="molecule type" value="Genomic_DNA"/>
</dbReference>
<dbReference type="Gene3D" id="3.30.40.220">
    <property type="match status" value="1"/>
</dbReference>
<protein>
    <submittedName>
        <fullName evidence="1">Uncharacterized protein</fullName>
    </submittedName>
</protein>
<proteinExistence type="predicted"/>
<evidence type="ECO:0000313" key="1">
    <source>
        <dbReference type="EMBL" id="QHT86658.1"/>
    </source>
</evidence>
<dbReference type="AlphaFoldDB" id="A0A6C0I0X8"/>
<sequence>MESKKNININGKKNICGLLLTNETAIETAIETETSSNALNYHRKRAACENWNLPDNYFTHSHQFNIISKLYMNLDNDVIENREIYIKEITKKLSGYKRQDTDKDIYSKNTFISLEELIEKLLCSKLKCFYCKSACELIYENVLSKRQWTLDRIENDAGHNADNVVICCLECNLKRGIMDSGRFKYGKQLKFKKVG</sequence>
<accession>A0A6C0I0X8</accession>
<name>A0A6C0I0X8_9ZZZZ</name>
<organism evidence="1">
    <name type="scientific">viral metagenome</name>
    <dbReference type="NCBI Taxonomy" id="1070528"/>
    <lineage>
        <taxon>unclassified sequences</taxon>
        <taxon>metagenomes</taxon>
        <taxon>organismal metagenomes</taxon>
    </lineage>
</organism>